<dbReference type="GO" id="GO:0009055">
    <property type="term" value="F:electron transfer activity"/>
    <property type="evidence" value="ECO:0007669"/>
    <property type="project" value="InterPro"/>
</dbReference>
<sequence>MKMSKLFTASLAAAIALVMSPGHSWAEGDAAIGKKVFARCKSCHTAEKGGQHRVGPNLFGVVGRTCGSSDFPRYSPGMRACAEKGTVWDATHLTRYIVDASKFLEEMTGKKGRGMTPQRLDDKQLADVIAYLDSLH</sequence>
<evidence type="ECO:0000313" key="7">
    <source>
        <dbReference type="EMBL" id="VBB69750.1"/>
    </source>
</evidence>
<dbReference type="InterPro" id="IPR009056">
    <property type="entry name" value="Cyt_c-like_dom"/>
</dbReference>
<gene>
    <name evidence="7" type="ORF">RIEGSTA812A_PEG_1223</name>
</gene>
<organism evidence="7">
    <name type="scientific">invertebrate metagenome</name>
    <dbReference type="NCBI Taxonomy" id="1711999"/>
    <lineage>
        <taxon>unclassified sequences</taxon>
        <taxon>metagenomes</taxon>
        <taxon>organismal metagenomes</taxon>
    </lineage>
</organism>
<keyword evidence="1" id="KW-0813">Transport</keyword>
<evidence type="ECO:0000256" key="3">
    <source>
        <dbReference type="ARBA" id="ARBA00022723"/>
    </source>
</evidence>
<dbReference type="PANTHER" id="PTHR11961">
    <property type="entry name" value="CYTOCHROME C"/>
    <property type="match status" value="1"/>
</dbReference>
<keyword evidence="5" id="KW-0408">Iron</keyword>
<evidence type="ECO:0000259" key="6">
    <source>
        <dbReference type="PROSITE" id="PS51007"/>
    </source>
</evidence>
<evidence type="ECO:0000256" key="5">
    <source>
        <dbReference type="ARBA" id="ARBA00023004"/>
    </source>
</evidence>
<dbReference type="InterPro" id="IPR002327">
    <property type="entry name" value="Cyt_c_1A/1B"/>
</dbReference>
<dbReference type="AlphaFoldDB" id="A0A484H7Y0"/>
<keyword evidence="2" id="KW-0349">Heme</keyword>
<evidence type="ECO:0000256" key="2">
    <source>
        <dbReference type="ARBA" id="ARBA00022617"/>
    </source>
</evidence>
<accession>A0A484H7Y0</accession>
<evidence type="ECO:0000256" key="1">
    <source>
        <dbReference type="ARBA" id="ARBA00022448"/>
    </source>
</evidence>
<dbReference type="EMBL" id="LR026963">
    <property type="protein sequence ID" value="VBB69750.1"/>
    <property type="molecule type" value="Genomic_DNA"/>
</dbReference>
<dbReference type="SUPFAM" id="SSF46626">
    <property type="entry name" value="Cytochrome c"/>
    <property type="match status" value="1"/>
</dbReference>
<dbReference type="Gene3D" id="1.10.760.10">
    <property type="entry name" value="Cytochrome c-like domain"/>
    <property type="match status" value="1"/>
</dbReference>
<reference evidence="7" key="1">
    <citation type="submission" date="2018-10" db="EMBL/GenBank/DDBJ databases">
        <authorList>
            <person name="Gruber-Vodicka H."/>
            <person name="Jaeckle O."/>
        </authorList>
    </citation>
    <scope>NUCLEOTIDE SEQUENCE</scope>
</reference>
<feature type="domain" description="Cytochrome c" evidence="6">
    <location>
        <begin position="28"/>
        <end position="136"/>
    </location>
</feature>
<keyword evidence="4" id="KW-0249">Electron transport</keyword>
<dbReference type="PROSITE" id="PS51007">
    <property type="entry name" value="CYTC"/>
    <property type="match status" value="1"/>
</dbReference>
<dbReference type="InterPro" id="IPR036909">
    <property type="entry name" value="Cyt_c-like_dom_sf"/>
</dbReference>
<keyword evidence="3" id="KW-0479">Metal-binding</keyword>
<dbReference type="GO" id="GO:0046872">
    <property type="term" value="F:metal ion binding"/>
    <property type="evidence" value="ECO:0007669"/>
    <property type="project" value="UniProtKB-KW"/>
</dbReference>
<proteinExistence type="predicted"/>
<name>A0A484H7Y0_9ZZZZ</name>
<protein>
    <submittedName>
        <fullName evidence="7">Cytochrome c</fullName>
    </submittedName>
</protein>
<dbReference type="Pfam" id="PF00034">
    <property type="entry name" value="Cytochrom_C"/>
    <property type="match status" value="1"/>
</dbReference>
<dbReference type="GO" id="GO:0020037">
    <property type="term" value="F:heme binding"/>
    <property type="evidence" value="ECO:0007669"/>
    <property type="project" value="InterPro"/>
</dbReference>
<evidence type="ECO:0000256" key="4">
    <source>
        <dbReference type="ARBA" id="ARBA00022982"/>
    </source>
</evidence>
<dbReference type="PRINTS" id="PR00604">
    <property type="entry name" value="CYTCHRMECIAB"/>
</dbReference>